<sequence>MAKKKNITGQQIVSWFMDYTLEHDREPASVYKFCKEYNMEESSFYEHFGSFDAVKSSIFSTFFDHTLELLHKDEMYNDANARNQLLSFYYTFFEVLTANRSYVMLVLQNKKRIPDHLKMLHKLRESFISYVNGLDIKTLDIDQEQVQKLQRKAISEGAWGQLLFTLKFWLDDRSSGFEKTDILIEKSVNSSFDVLEATPLQSLVDLGKFIFKEKMAMS</sequence>
<evidence type="ECO:0000313" key="3">
    <source>
        <dbReference type="Proteomes" id="UP000182248"/>
    </source>
</evidence>
<dbReference type="SUPFAM" id="SSF48498">
    <property type="entry name" value="Tetracyclin repressor-like, C-terminal domain"/>
    <property type="match status" value="1"/>
</dbReference>
<accession>A0A1K1MLF5</accession>
<evidence type="ECO:0000313" key="2">
    <source>
        <dbReference type="EMBL" id="SFW23975.1"/>
    </source>
</evidence>
<proteinExistence type="predicted"/>
<dbReference type="EMBL" id="FPJE01000003">
    <property type="protein sequence ID" value="SFW23975.1"/>
    <property type="molecule type" value="Genomic_DNA"/>
</dbReference>
<evidence type="ECO:0000259" key="1">
    <source>
        <dbReference type="Pfam" id="PF17931"/>
    </source>
</evidence>
<dbReference type="Proteomes" id="UP000182248">
    <property type="component" value="Unassembled WGS sequence"/>
</dbReference>
<dbReference type="OrthoDB" id="977687at2"/>
<dbReference type="STRING" id="1150368.SAMN02927921_00628"/>
<dbReference type="SUPFAM" id="SSF46689">
    <property type="entry name" value="Homeodomain-like"/>
    <property type="match status" value="1"/>
</dbReference>
<dbReference type="InterPro" id="IPR036271">
    <property type="entry name" value="Tet_transcr_reg_TetR-rel_C_sf"/>
</dbReference>
<dbReference type="InterPro" id="IPR041673">
    <property type="entry name" value="TetR_C_23"/>
</dbReference>
<feature type="domain" description="Tetracyclin repressor-like C-terminal" evidence="1">
    <location>
        <begin position="85"/>
        <end position="210"/>
    </location>
</feature>
<name>A0A1K1MLF5_9FLAO</name>
<keyword evidence="3" id="KW-1185">Reference proteome</keyword>
<dbReference type="InterPro" id="IPR009057">
    <property type="entry name" value="Homeodomain-like_sf"/>
</dbReference>
<keyword evidence="2" id="KW-0238">DNA-binding</keyword>
<dbReference type="Gene3D" id="1.10.357.10">
    <property type="entry name" value="Tetracycline Repressor, domain 2"/>
    <property type="match status" value="1"/>
</dbReference>
<dbReference type="AlphaFoldDB" id="A0A1K1MLF5"/>
<dbReference type="GO" id="GO:0003677">
    <property type="term" value="F:DNA binding"/>
    <property type="evidence" value="ECO:0007669"/>
    <property type="project" value="UniProtKB-KW"/>
</dbReference>
<gene>
    <name evidence="2" type="ORF">SAMN02927921_00628</name>
</gene>
<protein>
    <submittedName>
        <fullName evidence="2">DNA-binding transcriptional regulator, AcrR family</fullName>
    </submittedName>
</protein>
<reference evidence="2 3" key="1">
    <citation type="submission" date="2016-11" db="EMBL/GenBank/DDBJ databases">
        <authorList>
            <person name="Jaros S."/>
            <person name="Januszkiewicz K."/>
            <person name="Wedrychowicz H."/>
        </authorList>
    </citation>
    <scope>NUCLEOTIDE SEQUENCE [LARGE SCALE GENOMIC DNA]</scope>
    <source>
        <strain evidence="2 3">CGMCC 1.12145</strain>
    </source>
</reference>
<dbReference type="Pfam" id="PF17931">
    <property type="entry name" value="TetR_C_23"/>
    <property type="match status" value="1"/>
</dbReference>
<organism evidence="2 3">
    <name type="scientific">Sinomicrobium oceani</name>
    <dbReference type="NCBI Taxonomy" id="1150368"/>
    <lineage>
        <taxon>Bacteria</taxon>
        <taxon>Pseudomonadati</taxon>
        <taxon>Bacteroidota</taxon>
        <taxon>Flavobacteriia</taxon>
        <taxon>Flavobacteriales</taxon>
        <taxon>Flavobacteriaceae</taxon>
        <taxon>Sinomicrobium</taxon>
    </lineage>
</organism>
<dbReference type="RefSeq" id="WP_072316136.1">
    <property type="nucleotide sequence ID" value="NZ_FPJE01000003.1"/>
</dbReference>